<dbReference type="Proteomes" id="UP000600918">
    <property type="component" value="Unassembled WGS sequence"/>
</dbReference>
<dbReference type="AlphaFoldDB" id="A0A834KJG4"/>
<reference evidence="1" key="1">
    <citation type="journal article" date="2020" name="G3 (Bethesda)">
        <title>High-Quality Assemblies for Three Invasive Social Wasps from the &lt;i&gt;Vespula&lt;/i&gt; Genus.</title>
        <authorList>
            <person name="Harrop T.W.R."/>
            <person name="Guhlin J."/>
            <person name="McLaughlin G.M."/>
            <person name="Permina E."/>
            <person name="Stockwell P."/>
            <person name="Gilligan J."/>
            <person name="Le Lec M.F."/>
            <person name="Gruber M.A.M."/>
            <person name="Quinn O."/>
            <person name="Lovegrove M."/>
            <person name="Duncan E.J."/>
            <person name="Remnant E.J."/>
            <person name="Van Eeckhoven J."/>
            <person name="Graham B."/>
            <person name="Knapp R.A."/>
            <person name="Langford K.W."/>
            <person name="Kronenberg Z."/>
            <person name="Press M.O."/>
            <person name="Eacker S.M."/>
            <person name="Wilson-Rankin E.E."/>
            <person name="Purcell J."/>
            <person name="Lester P.J."/>
            <person name="Dearden P.K."/>
        </authorList>
    </citation>
    <scope>NUCLEOTIDE SEQUENCE</scope>
    <source>
        <strain evidence="1">Volc-1</strain>
    </source>
</reference>
<evidence type="ECO:0000313" key="2">
    <source>
        <dbReference type="Proteomes" id="UP000600918"/>
    </source>
</evidence>
<proteinExistence type="predicted"/>
<accession>A0A834KJG4</accession>
<gene>
    <name evidence="1" type="ORF">H0235_014693</name>
</gene>
<sequence>MEILVRKHHPEFNTTIQHHRFKIISCQAAWHDILHRADPGGDGKEIGQIKRTFPHRLPNDSKQNQMERRTFNHSTGSKNLTQSATIGNILPISVIFIGLYGITDHRTQQKSSVFDCGSYGASAARGAVMDLISDHKAFLGHLEKAGRRNNLMFILLAQSISDNNILKVMVEARFTLEVITDSGMILEEVML</sequence>
<evidence type="ECO:0000313" key="1">
    <source>
        <dbReference type="EMBL" id="KAF7407037.1"/>
    </source>
</evidence>
<comment type="caution">
    <text evidence="1">The sequence shown here is derived from an EMBL/GenBank/DDBJ whole genome shotgun (WGS) entry which is preliminary data.</text>
</comment>
<name>A0A834KJG4_VESPE</name>
<protein>
    <submittedName>
        <fullName evidence="1">Uncharacterized protein</fullName>
    </submittedName>
</protein>
<keyword evidence="2" id="KW-1185">Reference proteome</keyword>
<dbReference type="EMBL" id="JACSDY010000015">
    <property type="protein sequence ID" value="KAF7407037.1"/>
    <property type="molecule type" value="Genomic_DNA"/>
</dbReference>
<organism evidence="1 2">
    <name type="scientific">Vespula pensylvanica</name>
    <name type="common">Western yellow jacket</name>
    <name type="synonym">Wasp</name>
    <dbReference type="NCBI Taxonomy" id="30213"/>
    <lineage>
        <taxon>Eukaryota</taxon>
        <taxon>Metazoa</taxon>
        <taxon>Ecdysozoa</taxon>
        <taxon>Arthropoda</taxon>
        <taxon>Hexapoda</taxon>
        <taxon>Insecta</taxon>
        <taxon>Pterygota</taxon>
        <taxon>Neoptera</taxon>
        <taxon>Endopterygota</taxon>
        <taxon>Hymenoptera</taxon>
        <taxon>Apocrita</taxon>
        <taxon>Aculeata</taxon>
        <taxon>Vespoidea</taxon>
        <taxon>Vespidae</taxon>
        <taxon>Vespinae</taxon>
        <taxon>Vespula</taxon>
    </lineage>
</organism>